<proteinExistence type="predicted"/>
<dbReference type="Proteomes" id="UP000185753">
    <property type="component" value="Unassembled WGS sequence"/>
</dbReference>
<feature type="transmembrane region" description="Helical" evidence="1">
    <location>
        <begin position="24"/>
        <end position="47"/>
    </location>
</feature>
<evidence type="ECO:0000256" key="1">
    <source>
        <dbReference type="SAM" id="Phobius"/>
    </source>
</evidence>
<dbReference type="EMBL" id="LZDS01000028">
    <property type="protein sequence ID" value="OBX27730.1"/>
    <property type="molecule type" value="Genomic_DNA"/>
</dbReference>
<keyword evidence="1" id="KW-0472">Membrane</keyword>
<name>A0A1A7R643_9GAMM</name>
<evidence type="ECO:0000313" key="3">
    <source>
        <dbReference type="Proteomes" id="UP000185753"/>
    </source>
</evidence>
<keyword evidence="3" id="KW-1185">Reference proteome</keyword>
<reference evidence="3" key="1">
    <citation type="submission" date="2016-06" db="EMBL/GenBank/DDBJ databases">
        <authorList>
            <person name="Radolfova-Krizova L."/>
            <person name="Nemec A."/>
        </authorList>
    </citation>
    <scope>NUCLEOTIDE SEQUENCE [LARGE SCALE GENOMIC DNA]</scope>
    <source>
        <strain evidence="3">ANC 4275</strain>
    </source>
</reference>
<keyword evidence="1" id="KW-0812">Transmembrane</keyword>
<sequence>MFAFLFLLLSWSLDHIDVWLTQVVIPAVTVCVLLGFLFKYIATTFGYKSAETKKPNASLNDKVSIKNKDLTLNDETHMKKTSLLNNQDNDAA</sequence>
<evidence type="ECO:0000313" key="2">
    <source>
        <dbReference type="EMBL" id="OBX27730.1"/>
    </source>
</evidence>
<keyword evidence="1" id="KW-1133">Transmembrane helix</keyword>
<accession>A0A1A7R643</accession>
<gene>
    <name evidence="2" type="ORF">A9J31_08590</name>
</gene>
<comment type="caution">
    <text evidence="2">The sequence shown here is derived from an EMBL/GenBank/DDBJ whole genome shotgun (WGS) entry which is preliminary data.</text>
</comment>
<protein>
    <submittedName>
        <fullName evidence="2">Uncharacterized protein</fullName>
    </submittedName>
</protein>
<organism evidence="2 3">
    <name type="scientific">Acinetobacter gandensis</name>
    <dbReference type="NCBI Taxonomy" id="1443941"/>
    <lineage>
        <taxon>Bacteria</taxon>
        <taxon>Pseudomonadati</taxon>
        <taxon>Pseudomonadota</taxon>
        <taxon>Gammaproteobacteria</taxon>
        <taxon>Moraxellales</taxon>
        <taxon>Moraxellaceae</taxon>
        <taxon>Acinetobacter</taxon>
    </lineage>
</organism>
<dbReference type="AlphaFoldDB" id="A0A1A7R643"/>